<accession>A0A158FB91</accession>
<evidence type="ECO:0000313" key="2">
    <source>
        <dbReference type="Proteomes" id="UP000054977"/>
    </source>
</evidence>
<organism evidence="1 2">
    <name type="scientific">Caballeronia humi</name>
    <dbReference type="NCBI Taxonomy" id="326474"/>
    <lineage>
        <taxon>Bacteria</taxon>
        <taxon>Pseudomonadati</taxon>
        <taxon>Pseudomonadota</taxon>
        <taxon>Betaproteobacteria</taxon>
        <taxon>Burkholderiales</taxon>
        <taxon>Burkholderiaceae</taxon>
        <taxon>Caballeronia</taxon>
    </lineage>
</organism>
<gene>
    <name evidence="1" type="ORF">AWB65_00728</name>
</gene>
<name>A0A158FB91_9BURK</name>
<reference evidence="1" key="1">
    <citation type="submission" date="2016-01" db="EMBL/GenBank/DDBJ databases">
        <authorList>
            <person name="Peeters C."/>
        </authorList>
    </citation>
    <scope>NUCLEOTIDE SEQUENCE [LARGE SCALE GENOMIC DNA]</scope>
    <source>
        <strain evidence="1">LMG 22934</strain>
    </source>
</reference>
<sequence>MKNPWTKKNPFMSMWLSGANAVAGSVRGHATAAVKRESATAVRKGNKQVVDFWTSALTPPKATKRKKRR</sequence>
<dbReference type="AlphaFoldDB" id="A0A158FB91"/>
<proteinExistence type="predicted"/>
<dbReference type="EMBL" id="FCNW02000002">
    <property type="protein sequence ID" value="SAL17088.1"/>
    <property type="molecule type" value="Genomic_DNA"/>
</dbReference>
<dbReference type="Proteomes" id="UP000054977">
    <property type="component" value="Unassembled WGS sequence"/>
</dbReference>
<dbReference type="RefSeq" id="WP_087665836.1">
    <property type="nucleotide sequence ID" value="NZ_FCNW02000002.1"/>
</dbReference>
<comment type="caution">
    <text evidence="1">The sequence shown here is derived from an EMBL/GenBank/DDBJ whole genome shotgun (WGS) entry which is preliminary data.</text>
</comment>
<dbReference type="OrthoDB" id="8913592at2"/>
<evidence type="ECO:0000313" key="1">
    <source>
        <dbReference type="EMBL" id="SAL17088.1"/>
    </source>
</evidence>
<protein>
    <submittedName>
        <fullName evidence="1">Uncharacterized protein</fullName>
    </submittedName>
</protein>
<keyword evidence="2" id="KW-1185">Reference proteome</keyword>